<reference evidence="2" key="1">
    <citation type="submission" date="2023-10" db="EMBL/GenBank/DDBJ databases">
        <authorList>
            <person name="Noh H."/>
        </authorList>
    </citation>
    <scope>NUCLEOTIDE SEQUENCE</scope>
    <source>
        <strain evidence="2">DUCC4014</strain>
    </source>
</reference>
<protein>
    <recommendedName>
        <fullName evidence="4">BTB domain-containing protein</fullName>
    </recommendedName>
</protein>
<evidence type="ECO:0000313" key="2">
    <source>
        <dbReference type="EMBL" id="WOO80389.1"/>
    </source>
</evidence>
<dbReference type="AlphaFoldDB" id="A0AAF0Y938"/>
<accession>A0AAF0Y938</accession>
<dbReference type="RefSeq" id="XP_062626421.1">
    <property type="nucleotide sequence ID" value="XM_062770437.1"/>
</dbReference>
<dbReference type="Proteomes" id="UP000827549">
    <property type="component" value="Chromosome 3"/>
</dbReference>
<evidence type="ECO:0000256" key="1">
    <source>
        <dbReference type="SAM" id="MobiDB-lite"/>
    </source>
</evidence>
<name>A0AAF0Y938_9TREE</name>
<evidence type="ECO:0000313" key="3">
    <source>
        <dbReference type="Proteomes" id="UP000827549"/>
    </source>
</evidence>
<evidence type="ECO:0008006" key="4">
    <source>
        <dbReference type="Google" id="ProtNLM"/>
    </source>
</evidence>
<keyword evidence="3" id="KW-1185">Reference proteome</keyword>
<sequence>MSSPRHRSTSPTSDESDHSCSSSRTPTPAPIIDDANWTTGEFTLISADGVRFKIPSYVLLNASSVFRDIASLPCDNASAAPAPEIELTDATIETADVLRIFLSLAAHGTLGLEPREVGYFATLFLLKDTIGLCTKYLADGVLHVLKLQIYKLHSEHRGLYALYAFVLGAVSDDVQLTMMAFSDMRSTWVDDEPTGPRAALRHGFPGGCTLCPQTWPLKLAEAIPLQYSWALNRAWMNAARNAKHVPACFENLLLVAKGQQPTKPGSPLNVVDVYQALTTV</sequence>
<feature type="region of interest" description="Disordered" evidence="1">
    <location>
        <begin position="1"/>
        <end position="34"/>
    </location>
</feature>
<proteinExistence type="predicted"/>
<dbReference type="GeneID" id="87807147"/>
<feature type="compositionally biased region" description="Low complexity" evidence="1">
    <location>
        <begin position="9"/>
        <end position="23"/>
    </location>
</feature>
<organism evidence="2 3">
    <name type="scientific">Vanrija pseudolonga</name>
    <dbReference type="NCBI Taxonomy" id="143232"/>
    <lineage>
        <taxon>Eukaryota</taxon>
        <taxon>Fungi</taxon>
        <taxon>Dikarya</taxon>
        <taxon>Basidiomycota</taxon>
        <taxon>Agaricomycotina</taxon>
        <taxon>Tremellomycetes</taxon>
        <taxon>Trichosporonales</taxon>
        <taxon>Trichosporonaceae</taxon>
        <taxon>Vanrija</taxon>
    </lineage>
</organism>
<dbReference type="EMBL" id="CP086716">
    <property type="protein sequence ID" value="WOO80389.1"/>
    <property type="molecule type" value="Genomic_DNA"/>
</dbReference>
<gene>
    <name evidence="2" type="primary">RNTR</name>
    <name evidence="2" type="ORF">LOC62_03G003906</name>
</gene>